<evidence type="ECO:0000259" key="3">
    <source>
        <dbReference type="Pfam" id="PF02579"/>
    </source>
</evidence>
<dbReference type="Proteomes" id="UP000006250">
    <property type="component" value="Unassembled WGS sequence"/>
</dbReference>
<dbReference type="RefSeq" id="WP_005991088.1">
    <property type="nucleotide sequence ID" value="NZ_AECZ01000003.1"/>
</dbReference>
<reference evidence="4 5" key="1">
    <citation type="submission" date="2010-08" db="EMBL/GenBank/DDBJ databases">
        <title>The draft genome of Desulfovibrio fructosovorans JJ.</title>
        <authorList>
            <consortium name="US DOE Joint Genome Institute (JGI-PGF)"/>
            <person name="Lucas S."/>
            <person name="Copeland A."/>
            <person name="Lapidus A."/>
            <person name="Cheng J.-F."/>
            <person name="Bruce D."/>
            <person name="Goodwin L."/>
            <person name="Pitluck S."/>
            <person name="Land M.L."/>
            <person name="Hauser L."/>
            <person name="Chang Y.-J."/>
            <person name="Jeffries C."/>
            <person name="Wall J.D."/>
            <person name="Stahl D.A."/>
            <person name="Arkin A.P."/>
            <person name="Dehal P."/>
            <person name="Stolyar S.M."/>
            <person name="Hazen T.C."/>
            <person name="Woyke T.J."/>
        </authorList>
    </citation>
    <scope>NUCLEOTIDE SEQUENCE [LARGE SCALE GENOMIC DNA]</scope>
    <source>
        <strain evidence="4 5">JJ</strain>
    </source>
</reference>
<feature type="domain" description="Dinitrogenase iron-molybdenum cofactor biosynthesis" evidence="3">
    <location>
        <begin position="127"/>
        <end position="212"/>
    </location>
</feature>
<dbReference type="Pfam" id="PF02001">
    <property type="entry name" value="DUF134"/>
    <property type="match status" value="1"/>
</dbReference>
<keyword evidence="5" id="KW-1185">Reference proteome</keyword>
<evidence type="ECO:0000313" key="4">
    <source>
        <dbReference type="EMBL" id="EFL52565.1"/>
    </source>
</evidence>
<organism evidence="4 5">
    <name type="scientific">Solidesulfovibrio fructosivorans JJ]</name>
    <dbReference type="NCBI Taxonomy" id="596151"/>
    <lineage>
        <taxon>Bacteria</taxon>
        <taxon>Pseudomonadati</taxon>
        <taxon>Thermodesulfobacteriota</taxon>
        <taxon>Desulfovibrionia</taxon>
        <taxon>Desulfovibrionales</taxon>
        <taxon>Desulfovibrionaceae</taxon>
        <taxon>Solidesulfovibrio</taxon>
    </lineage>
</organism>
<accession>E1JST2</accession>
<dbReference type="InterPro" id="IPR003731">
    <property type="entry name" value="Di-Nase_FeMo-co_biosynth"/>
</dbReference>
<comment type="caution">
    <text evidence="4">The sequence shown here is derived from an EMBL/GenBank/DDBJ whole genome shotgun (WGS) entry which is preliminary data.</text>
</comment>
<dbReference type="eggNOG" id="COG1342">
    <property type="taxonomic scope" value="Bacteria"/>
</dbReference>
<dbReference type="PANTHER" id="PTHR37478:SF2">
    <property type="entry name" value="UPF0251 PROTEIN TK0562"/>
    <property type="match status" value="1"/>
</dbReference>
<dbReference type="EMBL" id="AECZ01000003">
    <property type="protein sequence ID" value="EFL52565.1"/>
    <property type="molecule type" value="Genomic_DNA"/>
</dbReference>
<evidence type="ECO:0000256" key="1">
    <source>
        <dbReference type="ARBA" id="ARBA00009350"/>
    </source>
</evidence>
<evidence type="ECO:0000313" key="5">
    <source>
        <dbReference type="Proteomes" id="UP000006250"/>
    </source>
</evidence>
<protein>
    <recommendedName>
        <fullName evidence="2">UPF0251 protein DesfrDRAFT_0671</fullName>
    </recommendedName>
</protein>
<dbReference type="Pfam" id="PF02579">
    <property type="entry name" value="Nitro_FeMo-Co"/>
    <property type="match status" value="1"/>
</dbReference>
<dbReference type="PANTHER" id="PTHR37478">
    <property type="match status" value="1"/>
</dbReference>
<dbReference type="STRING" id="596151.DesfrDRAFT_0671"/>
<dbReference type="InterPro" id="IPR036105">
    <property type="entry name" value="DiNase_FeMo-co_biosyn_sf"/>
</dbReference>
<proteinExistence type="inferred from homology"/>
<name>E1JST2_SOLFR</name>
<dbReference type="SUPFAM" id="SSF53146">
    <property type="entry name" value="Nitrogenase accessory factor-like"/>
    <property type="match status" value="1"/>
</dbReference>
<gene>
    <name evidence="4" type="ORF">DesfrDRAFT_0671</name>
</gene>
<dbReference type="OrthoDB" id="9807451at2"/>
<dbReference type="HAMAP" id="MF_00674">
    <property type="entry name" value="UPF0251"/>
    <property type="match status" value="1"/>
</dbReference>
<dbReference type="eggNOG" id="COG1433">
    <property type="taxonomic scope" value="Bacteria"/>
</dbReference>
<evidence type="ECO:0000256" key="2">
    <source>
        <dbReference type="HAMAP-Rule" id="MF_00674"/>
    </source>
</evidence>
<dbReference type="Gene3D" id="3.30.420.130">
    <property type="entry name" value="Dinitrogenase iron-molybdenum cofactor biosynthesis domain"/>
    <property type="match status" value="1"/>
</dbReference>
<sequence length="235" mass="24885">MPRPRLRRWVAGIPKATYFKPQGIPLCELVEIRLSIEGLEALRLADLEGLTTEAAAVGMGVSRHTFGRVLAEARTSVARALVGGAALRIEGGHYEVAQPQDAASLQEAQPVGGGYVVAVPSQGPTLDSLVAPRFDRATGFTLVNLADMSFQYLENTRQTGRGRGAVMHLLHNLRDAGANALLASPPHPGFLNAVSRAGLDFIEHVPLSMEETAGEAVGRLAADATNNESGPYDGQ</sequence>
<comment type="similarity">
    <text evidence="1 2">Belongs to the UPF0251 family.</text>
</comment>
<dbReference type="InterPro" id="IPR002852">
    <property type="entry name" value="UPF0251"/>
</dbReference>
<dbReference type="AlphaFoldDB" id="E1JST2"/>